<dbReference type="GO" id="GO:0030154">
    <property type="term" value="P:cell differentiation"/>
    <property type="evidence" value="ECO:0007669"/>
    <property type="project" value="TreeGrafter"/>
</dbReference>
<dbReference type="EMBL" id="KQ964770">
    <property type="protein sequence ID" value="KXN66074.1"/>
    <property type="molecule type" value="Genomic_DNA"/>
</dbReference>
<keyword evidence="2 5" id="KW-0238">DNA-binding</keyword>
<comment type="subcellular location">
    <subcellularLocation>
        <location evidence="1 5 6">Nucleus</location>
    </subcellularLocation>
</comment>
<dbReference type="PANTHER" id="PTHR24324">
    <property type="entry name" value="HOMEOBOX PROTEIN HHEX"/>
    <property type="match status" value="1"/>
</dbReference>
<feature type="domain" description="Homeobox" evidence="8">
    <location>
        <begin position="17"/>
        <end position="72"/>
    </location>
</feature>
<dbReference type="GO" id="GO:0000981">
    <property type="term" value="F:DNA-binding transcription factor activity, RNA polymerase II-specific"/>
    <property type="evidence" value="ECO:0007669"/>
    <property type="project" value="InterPro"/>
</dbReference>
<keyword evidence="3 5" id="KW-0371">Homeobox</keyword>
<dbReference type="STRING" id="796925.A0A137NTX7"/>
<evidence type="ECO:0000313" key="10">
    <source>
        <dbReference type="Proteomes" id="UP000070444"/>
    </source>
</evidence>
<dbReference type="Pfam" id="PF00046">
    <property type="entry name" value="Homeodomain"/>
    <property type="match status" value="1"/>
</dbReference>
<dbReference type="CDD" id="cd00086">
    <property type="entry name" value="homeodomain"/>
    <property type="match status" value="1"/>
</dbReference>
<evidence type="ECO:0000256" key="2">
    <source>
        <dbReference type="ARBA" id="ARBA00023125"/>
    </source>
</evidence>
<dbReference type="SMART" id="SM00389">
    <property type="entry name" value="HOX"/>
    <property type="match status" value="1"/>
</dbReference>
<evidence type="ECO:0000256" key="7">
    <source>
        <dbReference type="SAM" id="MobiDB-lite"/>
    </source>
</evidence>
<evidence type="ECO:0000256" key="5">
    <source>
        <dbReference type="PROSITE-ProRule" id="PRU00108"/>
    </source>
</evidence>
<dbReference type="PANTHER" id="PTHR24324:SF5">
    <property type="entry name" value="HEMATOPOIETICALLY-EXPRESSED HOMEOBOX PROTEIN HHEX"/>
    <property type="match status" value="1"/>
</dbReference>
<dbReference type="GO" id="GO:0000978">
    <property type="term" value="F:RNA polymerase II cis-regulatory region sequence-specific DNA binding"/>
    <property type="evidence" value="ECO:0007669"/>
    <property type="project" value="TreeGrafter"/>
</dbReference>
<evidence type="ECO:0000259" key="8">
    <source>
        <dbReference type="PROSITE" id="PS50071"/>
    </source>
</evidence>
<accession>A0A137NTX7</accession>
<keyword evidence="10" id="KW-1185">Reference proteome</keyword>
<name>A0A137NTX7_CONC2</name>
<keyword evidence="4 5" id="KW-0539">Nucleus</keyword>
<reference evidence="9 10" key="1">
    <citation type="journal article" date="2015" name="Genome Biol. Evol.">
        <title>Phylogenomic analyses indicate that early fungi evolved digesting cell walls of algal ancestors of land plants.</title>
        <authorList>
            <person name="Chang Y."/>
            <person name="Wang S."/>
            <person name="Sekimoto S."/>
            <person name="Aerts A.L."/>
            <person name="Choi C."/>
            <person name="Clum A."/>
            <person name="LaButti K.M."/>
            <person name="Lindquist E.A."/>
            <person name="Yee Ngan C."/>
            <person name="Ohm R.A."/>
            <person name="Salamov A.A."/>
            <person name="Grigoriev I.V."/>
            <person name="Spatafora J.W."/>
            <person name="Berbee M.L."/>
        </authorList>
    </citation>
    <scope>NUCLEOTIDE SEQUENCE [LARGE SCALE GENOMIC DNA]</scope>
    <source>
        <strain evidence="9 10">NRRL 28638</strain>
    </source>
</reference>
<evidence type="ECO:0000256" key="6">
    <source>
        <dbReference type="RuleBase" id="RU000682"/>
    </source>
</evidence>
<dbReference type="InterPro" id="IPR009057">
    <property type="entry name" value="Homeodomain-like_sf"/>
</dbReference>
<dbReference type="OMA" id="GCAFPDA"/>
<organism evidence="9 10">
    <name type="scientific">Conidiobolus coronatus (strain ATCC 28846 / CBS 209.66 / NRRL 28638)</name>
    <name type="common">Delacroixia coronata</name>
    <dbReference type="NCBI Taxonomy" id="796925"/>
    <lineage>
        <taxon>Eukaryota</taxon>
        <taxon>Fungi</taxon>
        <taxon>Fungi incertae sedis</taxon>
        <taxon>Zoopagomycota</taxon>
        <taxon>Entomophthoromycotina</taxon>
        <taxon>Entomophthoromycetes</taxon>
        <taxon>Entomophthorales</taxon>
        <taxon>Ancylistaceae</taxon>
        <taxon>Conidiobolus</taxon>
    </lineage>
</organism>
<gene>
    <name evidence="9" type="ORF">CONCODRAFT_44085</name>
</gene>
<dbReference type="SUPFAM" id="SSF46689">
    <property type="entry name" value="Homeodomain-like"/>
    <property type="match status" value="1"/>
</dbReference>
<protein>
    <submittedName>
        <fullName evidence="9">Homeobox-domain-containing protein</fullName>
    </submittedName>
</protein>
<evidence type="ECO:0000256" key="3">
    <source>
        <dbReference type="ARBA" id="ARBA00023155"/>
    </source>
</evidence>
<evidence type="ECO:0000313" key="9">
    <source>
        <dbReference type="EMBL" id="KXN66074.1"/>
    </source>
</evidence>
<evidence type="ECO:0000256" key="4">
    <source>
        <dbReference type="ARBA" id="ARBA00023242"/>
    </source>
</evidence>
<dbReference type="PROSITE" id="PS50071">
    <property type="entry name" value="HOMEOBOX_2"/>
    <property type="match status" value="1"/>
</dbReference>
<dbReference type="InterPro" id="IPR051000">
    <property type="entry name" value="Homeobox_DNA-bind_prot"/>
</dbReference>
<dbReference type="OrthoDB" id="6159439at2759"/>
<feature type="DNA-binding region" description="Homeobox" evidence="5">
    <location>
        <begin position="19"/>
        <end position="73"/>
    </location>
</feature>
<dbReference type="Gene3D" id="1.10.10.60">
    <property type="entry name" value="Homeodomain-like"/>
    <property type="match status" value="1"/>
</dbReference>
<dbReference type="AlphaFoldDB" id="A0A137NTX7"/>
<dbReference type="GO" id="GO:0005634">
    <property type="term" value="C:nucleus"/>
    <property type="evidence" value="ECO:0007669"/>
    <property type="project" value="UniProtKB-SubCell"/>
</dbReference>
<proteinExistence type="predicted"/>
<dbReference type="InterPro" id="IPR001356">
    <property type="entry name" value="HD"/>
</dbReference>
<feature type="region of interest" description="Disordered" evidence="7">
    <location>
        <begin position="1"/>
        <end position="20"/>
    </location>
</feature>
<dbReference type="Proteomes" id="UP000070444">
    <property type="component" value="Unassembled WGS sequence"/>
</dbReference>
<dbReference type="PROSITE" id="PS00027">
    <property type="entry name" value="HOMEOBOX_1"/>
    <property type="match status" value="1"/>
</dbReference>
<dbReference type="InterPro" id="IPR017970">
    <property type="entry name" value="Homeobox_CS"/>
</dbReference>
<sequence length="73" mass="8779">MNGRLRSRSQSKSFLPRRKRVTTKQLQVLNEQFKKNPFPSIEQRSKLSDILDISAKSIQIWFQNKRQTIRNNY</sequence>
<evidence type="ECO:0000256" key="1">
    <source>
        <dbReference type="ARBA" id="ARBA00004123"/>
    </source>
</evidence>